<dbReference type="InterPro" id="IPR021729">
    <property type="entry name" value="DUF3298"/>
</dbReference>
<name>A0A0D5YRD1_9FLAO</name>
<reference evidence="3 4" key="1">
    <citation type="submission" date="2015-03" db="EMBL/GenBank/DDBJ databases">
        <title>Complete genome sequence of Muricauda lutaonensis CC-HSB-11T, isolated from a coastal hot spring.</title>
        <authorList>
            <person name="Kim K.M."/>
        </authorList>
    </citation>
    <scope>NUCLEOTIDE SEQUENCE [LARGE SCALE GENOMIC DNA]</scope>
    <source>
        <strain evidence="3 4">CC-HSB-11</strain>
    </source>
</reference>
<feature type="domain" description="DUF3298" evidence="1">
    <location>
        <begin position="164"/>
        <end position="235"/>
    </location>
</feature>
<sequence>MKKPIALLALLMAFFGCEETHKLTFEPVAIESPRCAECPSVTIEIPEALDNSAVAKAINTALREEIIYPLKFDEGKDVATIEEAVASFTEGFHQIQQKFGGESAPWEAKIQGRVVYEDEHIITLSLNAYTFTGGAHGYGSTIFLNFDKAKGIELIPYQFFNDVEEFEEFAEAKFREQEKIPREGNINQTGFMFEKNRFRLAENIAYTEEGLQIVYNQYEIASYADGPIVLTIPFDEANTFLKYKVKS</sequence>
<organism evidence="3 4">
    <name type="scientific">Flagellimonas lutaonensis</name>
    <dbReference type="NCBI Taxonomy" id="516051"/>
    <lineage>
        <taxon>Bacteria</taxon>
        <taxon>Pseudomonadati</taxon>
        <taxon>Bacteroidota</taxon>
        <taxon>Flavobacteriia</taxon>
        <taxon>Flavobacteriales</taxon>
        <taxon>Flavobacteriaceae</taxon>
        <taxon>Flagellimonas</taxon>
    </lineage>
</organism>
<dbReference type="EMBL" id="CP011071">
    <property type="protein sequence ID" value="AKA34835.1"/>
    <property type="molecule type" value="Genomic_DNA"/>
</dbReference>
<evidence type="ECO:0000313" key="4">
    <source>
        <dbReference type="Proteomes" id="UP000032726"/>
    </source>
</evidence>
<dbReference type="Gene3D" id="3.30.565.40">
    <property type="entry name" value="Fervidobacterium nodosum Rt17-B1 like"/>
    <property type="match status" value="1"/>
</dbReference>
<dbReference type="InterPro" id="IPR037126">
    <property type="entry name" value="PdaC/RsiV-like_sf"/>
</dbReference>
<dbReference type="Gene3D" id="3.90.640.20">
    <property type="entry name" value="Heat-shock cognate protein, ATPase"/>
    <property type="match status" value="1"/>
</dbReference>
<protein>
    <recommendedName>
        <fullName evidence="5">DUF3298 domain-containing protein</fullName>
    </recommendedName>
</protein>
<evidence type="ECO:0000313" key="3">
    <source>
        <dbReference type="EMBL" id="AKA34835.1"/>
    </source>
</evidence>
<dbReference type="OrthoDB" id="594879at2"/>
<dbReference type="PATRIC" id="fig|516051.4.peg.1237"/>
<gene>
    <name evidence="3" type="ORF">VC82_1197</name>
</gene>
<accession>A0A0D5YRD1</accession>
<dbReference type="PROSITE" id="PS51257">
    <property type="entry name" value="PROKAR_LIPOPROTEIN"/>
    <property type="match status" value="1"/>
</dbReference>
<dbReference type="RefSeq" id="WP_045801552.1">
    <property type="nucleotide sequence ID" value="NZ_CP011071.1"/>
</dbReference>
<keyword evidence="4" id="KW-1185">Reference proteome</keyword>
<dbReference type="HOGENOM" id="CLU_083883_1_1_10"/>
<dbReference type="Proteomes" id="UP000032726">
    <property type="component" value="Chromosome"/>
</dbReference>
<feature type="domain" description="Deacetylase PdaC" evidence="2">
    <location>
        <begin position="37"/>
        <end position="137"/>
    </location>
</feature>
<dbReference type="Pfam" id="PF13739">
    <property type="entry name" value="PdaC"/>
    <property type="match status" value="1"/>
</dbReference>
<evidence type="ECO:0008006" key="5">
    <source>
        <dbReference type="Google" id="ProtNLM"/>
    </source>
</evidence>
<dbReference type="KEGG" id="mlt:VC82_1197"/>
<dbReference type="STRING" id="516051.VC82_1197"/>
<evidence type="ECO:0000259" key="1">
    <source>
        <dbReference type="Pfam" id="PF11738"/>
    </source>
</evidence>
<dbReference type="InterPro" id="IPR025303">
    <property type="entry name" value="PdaC"/>
</dbReference>
<dbReference type="Pfam" id="PF11738">
    <property type="entry name" value="DUF3298"/>
    <property type="match status" value="1"/>
</dbReference>
<evidence type="ECO:0000259" key="2">
    <source>
        <dbReference type="Pfam" id="PF13739"/>
    </source>
</evidence>
<proteinExistence type="predicted"/>
<dbReference type="AlphaFoldDB" id="A0A0D5YRD1"/>